<dbReference type="SUPFAM" id="SSF48371">
    <property type="entry name" value="ARM repeat"/>
    <property type="match status" value="2"/>
</dbReference>
<evidence type="ECO:0000313" key="6">
    <source>
        <dbReference type="Proteomes" id="UP001652622"/>
    </source>
</evidence>
<evidence type="ECO:0000259" key="4">
    <source>
        <dbReference type="Pfam" id="PF23221"/>
    </source>
</evidence>
<dbReference type="InterPro" id="IPR016024">
    <property type="entry name" value="ARM-type_fold"/>
</dbReference>
<evidence type="ECO:0000259" key="2">
    <source>
        <dbReference type="Pfam" id="PF21047"/>
    </source>
</evidence>
<evidence type="ECO:0000256" key="1">
    <source>
        <dbReference type="ARBA" id="ARBA00022737"/>
    </source>
</evidence>
<dbReference type="InterPro" id="IPR055406">
    <property type="entry name" value="HEAT_Maestro"/>
</dbReference>
<organism evidence="6 7">
    <name type="scientific">Pantherophis guttatus</name>
    <name type="common">Corn snake</name>
    <name type="synonym">Elaphe guttata</name>
    <dbReference type="NCBI Taxonomy" id="94885"/>
    <lineage>
        <taxon>Eukaryota</taxon>
        <taxon>Metazoa</taxon>
        <taxon>Chordata</taxon>
        <taxon>Craniata</taxon>
        <taxon>Vertebrata</taxon>
        <taxon>Euteleostomi</taxon>
        <taxon>Lepidosauria</taxon>
        <taxon>Squamata</taxon>
        <taxon>Bifurcata</taxon>
        <taxon>Unidentata</taxon>
        <taxon>Episquamata</taxon>
        <taxon>Toxicofera</taxon>
        <taxon>Serpentes</taxon>
        <taxon>Colubroidea</taxon>
        <taxon>Colubridae</taxon>
        <taxon>Colubrinae</taxon>
        <taxon>Pantherophis</taxon>
    </lineage>
</organism>
<dbReference type="InParanoid" id="A0A6P9D0N2"/>
<keyword evidence="1" id="KW-0677">Repeat</keyword>
<dbReference type="InterPro" id="IPR048465">
    <property type="entry name" value="Maestro-like_HEAT"/>
</dbReference>
<dbReference type="GeneID" id="117675077"/>
<dbReference type="RefSeq" id="XP_034289289.1">
    <property type="nucleotide sequence ID" value="XM_034433398.2"/>
</dbReference>
<dbReference type="GO" id="GO:0005737">
    <property type="term" value="C:cytoplasm"/>
    <property type="evidence" value="ECO:0007669"/>
    <property type="project" value="TreeGrafter"/>
</dbReference>
<sequence>MFIIDPPFDLKKRKEIYDYIYSYLECLQNAEQAAQDISMMAGKLNVKLAINILAQEMVNEEVPLKISVQASMILLALANSHFNDVMYELQRNMKTGMLPHHMVLTTLGNLASHYALKCIPFLSLTFVYIRMILRMPMISHMKESVCYVMESFCTAINFYYKNWKMCSFPREAEAQLCAPVIPIYQCLVSDWMNDEETKVKEASVKAQWPMLAALVRRIEQQDEIIRNIPKVLMDSRVLDSFYIAKRLNLFLDVCEECKPPIPKKIFQALCDFVFKQVLPLDTPLQKKPQMFSRQDWKPSIQMTTMGRQDSEGESVVCDLSCYEHQEICMDHRSMLMDAFGHLVSCCPVDAQDFLQSQMKDAAEDIRVGFLNNLKMIVSHDVIYEARNRKRPVVEAVKCLLDDHSEMVRKAILCFIKELLRSQSVEGCAVWDMVDYIFKQFTVSVSLSGKDLVAIQKEKLKEEHIQDMCIDILEHVNASAEGMSKALWPKLLVFVVPAPYTRTLIPLCRCLKELAILRPDESTLFLGSCKGVNLPSAQGLVARLLVLASNPNQRGGWALQLLHILHTNIHPAVRKLWAKQIPFLWESFQGRIETSREQWEKKLLQFLRRSLETIDDSTWTQNLSRELESQMTSYADESTEKSFLCKCWGISLTSCEDLTFVQSTIQNLIENADYVKASERDKVIQILSFSAMGHLDLTLAILHEFGAGVHLTIKMSMIINRYKDYYRGRRSYTHQTLMLTYGKVALRAPKELLLSRVEESIMKKVLYHYRSSCQVLGLSIENKDMNLKLALVQSTTDICQAIHETRSFQNFTLSCKKELLGILLDFIREEPLDSLATPLRPKAIIAMAFLSKLKPSLNMEDIRNLLDQSIKSLFPLRPLEQLKEKGETERDALYIQSLYTDSMDAFGKLVKSIVEEHPTSELMDEMFQLIDPWFTETEWSRERALQAIFHALVAFQEKFHLPEGENFQQFGSRVAFLAPYTCDNSVQCRQWAAQCITCLIRIQARSQATYVEDKEMESAYANLQTEVLGDLLRASSKMAKVVSAYFPLDQGLDFVKSILEVLVSGNKMCAIAAGHWLLTILQDCGNAMEGQISAVLDVFYSHLPIIKQDDLRQFLMDALSIVAHFHLDAVFSSLLCRRFPMDSETGELWRTLGRDASLALLILPKLASRITKPTASGTILHFTNEDIVEFAEEEPLKATCAIYEILSVLQVKKVLQQVFPEIFCALLWQVSKTLGQKMPLSEGRRKLFLREQQLSEGNPCRLSVSSLKALVLKLTCDPSLAEIREVSIWALLRDPKTHQEGVCLLIRCLFQNRLLHYKTIQNILPWINSDCQKLRLTGTAFLTEVIQDPILIEKLQIKSLLPTMMLRAGDWDPGIRQMAIRSLGNLLLVAPDKMKGQKRTIVAVLIGALYDEKLVLESLRLLALIFPRLKGKDVGFLFKDISLKTTSYLADDNADLREAALCLFGILAAWTKFRYKRFFTIHARRNLVSLLIHQRDPNPRVSETCRTAFLQCVTFLVRRKLRIYIEELYRTTNLTLPNLHAHVCRQMVENTNPEMRKELLKKTMIYFQSNWEEIQIRALELTEIILESMQIADLDESIKQVLLNSLIRLQKNASYGFNEHLDVPQASAAVEAYIIQKWGEDLSRTESFISGSNGIQRSNLSSVSHLGATLDTDAV</sequence>
<dbReference type="Pfam" id="PF23210">
    <property type="entry name" value="HEAT_Maestro_2"/>
    <property type="match status" value="1"/>
</dbReference>
<evidence type="ECO:0000313" key="7">
    <source>
        <dbReference type="RefSeq" id="XP_034289289.1"/>
    </source>
</evidence>
<feature type="domain" description="MROH2B-like HEAT-repeats" evidence="3">
    <location>
        <begin position="326"/>
        <end position="913"/>
    </location>
</feature>
<accession>A0A6P9D0N2</accession>
<evidence type="ECO:0000259" key="3">
    <source>
        <dbReference type="Pfam" id="PF23210"/>
    </source>
</evidence>
<dbReference type="PANTHER" id="PTHR23120">
    <property type="entry name" value="MAESTRO-RELATED HEAT DOMAIN-CONTAINING"/>
    <property type="match status" value="1"/>
</dbReference>
<dbReference type="Pfam" id="PF23221">
    <property type="entry name" value="HEAT_MROH2B_1st"/>
    <property type="match status" value="1"/>
</dbReference>
<feature type="domain" description="MROH2B-like N-terminal HEAT-repeats" evidence="4">
    <location>
        <begin position="45"/>
        <end position="210"/>
    </location>
</feature>
<dbReference type="InterPro" id="IPR056282">
    <property type="entry name" value="MROH2B-like_N_HEAT"/>
</dbReference>
<gene>
    <name evidence="7" type="primary">MROH2B</name>
</gene>
<name>A0A6P9D0N2_PANGU</name>
<dbReference type="OMA" id="HREDFCE"/>
<feature type="domain" description="Maestro/Maestro-like HEAT-repeats" evidence="5">
    <location>
        <begin position="1362"/>
        <end position="1612"/>
    </location>
</feature>
<dbReference type="Pfam" id="PF23227">
    <property type="entry name" value="HEAT_MROH2B_C"/>
    <property type="match status" value="1"/>
</dbReference>
<dbReference type="InterPro" id="IPR011989">
    <property type="entry name" value="ARM-like"/>
</dbReference>
<reference evidence="7" key="1">
    <citation type="submission" date="2025-08" db="UniProtKB">
        <authorList>
            <consortium name="RefSeq"/>
        </authorList>
    </citation>
    <scope>IDENTIFICATION</scope>
    <source>
        <tissue evidence="7">Blood</tissue>
    </source>
</reference>
<dbReference type="KEGG" id="pgut:117675077"/>
<evidence type="ECO:0000259" key="5">
    <source>
        <dbReference type="Pfam" id="PF23227"/>
    </source>
</evidence>
<dbReference type="InterPro" id="IPR055408">
    <property type="entry name" value="HEAT_MROH2B-like"/>
</dbReference>
<keyword evidence="6" id="KW-1185">Reference proteome</keyword>
<protein>
    <submittedName>
        <fullName evidence="7">Maestro heat-like repeat-containing protein family member 2B</fullName>
    </submittedName>
</protein>
<feature type="domain" description="Maestro-like HEAT-repeats" evidence="2">
    <location>
        <begin position="938"/>
        <end position="1162"/>
    </location>
</feature>
<proteinExistence type="predicted"/>
<dbReference type="Proteomes" id="UP001652622">
    <property type="component" value="Unplaced"/>
</dbReference>
<dbReference type="PANTHER" id="PTHR23120:SF22">
    <property type="entry name" value="MAESTRO HEAT-LIKE REPEAT-CONTAINING PROTEIN FAMILY MEMBER 2B"/>
    <property type="match status" value="1"/>
</dbReference>
<dbReference type="InterPro" id="IPR045206">
    <property type="entry name" value="Maestro_heat-like_prot"/>
</dbReference>
<dbReference type="Pfam" id="PF21047">
    <property type="entry name" value="HEAT_Maestro"/>
    <property type="match status" value="1"/>
</dbReference>
<dbReference type="CTD" id="133558"/>
<dbReference type="Gene3D" id="1.25.10.10">
    <property type="entry name" value="Leucine-rich Repeat Variant"/>
    <property type="match status" value="1"/>
</dbReference>